<evidence type="ECO:0000313" key="2">
    <source>
        <dbReference type="Proteomes" id="UP000798662"/>
    </source>
</evidence>
<sequence length="543" mass="56936">MVGGVIGSKSLAEADLKKALLRGGLEDINELTYGDIEDFFNTAGSLLRAQCESKNSFSWARVCPPAMLCNKWSSPGYAHIVDSTEFLPPNHRSSKGQGLRKKRLAVYVAVHLSPFYAKVLDMHFAASRLSGRKKRFRRKDPLDDVSKPAKVRKKRAVGNGGKLKKSAVAAAGADARARLTDAKRVAAAAREKSAVARAAEAAAAIAEAADAAAAAQKKAAAAAASGGASAAVGSGGQGGPMRPAARSPICVLVRQNAQTRMHTVWLREPTTPLPTSSRVSVVSLTGSSLSDAARASVSIGVVLPRLLLKEALATSEAEESAATTPPGSIEKRELAVRITLGNYDRVIAFPTTLWDMSSVLALNEAIEASRAFVSWLGELPTSSALLPVQLNVLSGTTVPVAAMAAEVRADVDGRLLSECVWAGPRSSRVSAAAQSAQGSFEGCSVGMQDVCHSGQKQFLTNALLDAGLAEIQHRCVGASLQIGVLSTSQSASFKSKAGEEVALARAMTAVLEVLDQFDPAVERFVMLVNIGNTHWISATVSRD</sequence>
<dbReference type="EMBL" id="CM020618">
    <property type="protein sequence ID" value="KAK1861750.1"/>
    <property type="molecule type" value="Genomic_DNA"/>
</dbReference>
<comment type="caution">
    <text evidence="1">The sequence shown here is derived from an EMBL/GenBank/DDBJ whole genome shotgun (WGS) entry which is preliminary data.</text>
</comment>
<keyword evidence="2" id="KW-1185">Reference proteome</keyword>
<protein>
    <submittedName>
        <fullName evidence="1">Uncharacterized protein</fullName>
    </submittedName>
</protein>
<dbReference type="Proteomes" id="UP000798662">
    <property type="component" value="Chromosome 1"/>
</dbReference>
<reference evidence="1" key="1">
    <citation type="submission" date="2019-11" db="EMBL/GenBank/DDBJ databases">
        <title>Nori genome reveals adaptations in red seaweeds to the harsh intertidal environment.</title>
        <authorList>
            <person name="Wang D."/>
            <person name="Mao Y."/>
        </authorList>
    </citation>
    <scope>NUCLEOTIDE SEQUENCE</scope>
    <source>
        <tissue evidence="1">Gametophyte</tissue>
    </source>
</reference>
<gene>
    <name evidence="1" type="ORF">I4F81_004330</name>
</gene>
<evidence type="ECO:0000313" key="1">
    <source>
        <dbReference type="EMBL" id="KAK1861750.1"/>
    </source>
</evidence>
<organism evidence="1 2">
    <name type="scientific">Pyropia yezoensis</name>
    <name type="common">Susabi-nori</name>
    <name type="synonym">Porphyra yezoensis</name>
    <dbReference type="NCBI Taxonomy" id="2788"/>
    <lineage>
        <taxon>Eukaryota</taxon>
        <taxon>Rhodophyta</taxon>
        <taxon>Bangiophyceae</taxon>
        <taxon>Bangiales</taxon>
        <taxon>Bangiaceae</taxon>
        <taxon>Pyropia</taxon>
    </lineage>
</organism>
<name>A0ACC3BUW4_PYRYE</name>
<proteinExistence type="predicted"/>
<accession>A0ACC3BUW4</accession>